<evidence type="ECO:0000313" key="1">
    <source>
        <dbReference type="EMBL" id="EDM06752.1"/>
    </source>
</evidence>
<evidence type="ECO:0000313" key="2">
    <source>
        <dbReference type="Proteomes" id="UP000234681"/>
    </source>
</evidence>
<organism evidence="1 2">
    <name type="scientific">Rattus norvegicus</name>
    <name type="common">Rat</name>
    <dbReference type="NCBI Taxonomy" id="10116"/>
    <lineage>
        <taxon>Eukaryota</taxon>
        <taxon>Metazoa</taxon>
        <taxon>Chordata</taxon>
        <taxon>Craniata</taxon>
        <taxon>Vertebrata</taxon>
        <taxon>Euteleostomi</taxon>
        <taxon>Mammalia</taxon>
        <taxon>Eutheria</taxon>
        <taxon>Euarchontoglires</taxon>
        <taxon>Glires</taxon>
        <taxon>Rodentia</taxon>
        <taxon>Myomorpha</taxon>
        <taxon>Muroidea</taxon>
        <taxon>Muridae</taxon>
        <taxon>Murinae</taxon>
        <taxon>Rattus</taxon>
    </lineage>
</organism>
<proteinExistence type="predicted"/>
<reference evidence="1 2" key="1">
    <citation type="submission" date="2005-07" db="EMBL/GenBank/DDBJ databases">
        <authorList>
            <person name="Mural R.J."/>
            <person name="Li P.W."/>
            <person name="Adams M.D."/>
            <person name="Amanatides P.G."/>
            <person name="Baden-Tillson H."/>
            <person name="Barnstead M."/>
            <person name="Chin S.H."/>
            <person name="Dew I."/>
            <person name="Evans C.A."/>
            <person name="Ferriera S."/>
            <person name="Flanigan M."/>
            <person name="Fosler C."/>
            <person name="Glodek A."/>
            <person name="Gu Z."/>
            <person name="Holt R.A."/>
            <person name="Jennings D."/>
            <person name="Kraft C.L."/>
            <person name="Lu F."/>
            <person name="Nguyen T."/>
            <person name="Nusskern D.R."/>
            <person name="Pfannkoch C.M."/>
            <person name="Sitter C."/>
            <person name="Sutton G.G."/>
            <person name="Venter J.C."/>
            <person name="Wang Z."/>
            <person name="Woodage T."/>
            <person name="Zheng X.H."/>
            <person name="Zhong F."/>
        </authorList>
    </citation>
    <scope>NUCLEOTIDE SEQUENCE [LARGE SCALE GENOMIC DNA]</scope>
    <source>
        <strain>BN</strain>
        <strain evidence="2">Sprague-Dawley</strain>
    </source>
</reference>
<dbReference type="AlphaFoldDB" id="A6HL47"/>
<accession>A6HL47</accession>
<gene>
    <name evidence="1" type="ORF">rCG_34473</name>
</gene>
<dbReference type="Proteomes" id="UP000234681">
    <property type="component" value="Chromosome 10"/>
</dbReference>
<sequence>MHFGVGAVQSAGLALTVADSQSYRGSSERRESH</sequence>
<name>A6HL47_RAT</name>
<dbReference type="EMBL" id="CH473948">
    <property type="protein sequence ID" value="EDM06752.1"/>
    <property type="molecule type" value="Genomic_DNA"/>
</dbReference>
<protein>
    <submittedName>
        <fullName evidence="1">RCG34473</fullName>
    </submittedName>
</protein>